<evidence type="ECO:0000256" key="7">
    <source>
        <dbReference type="ARBA" id="ARBA00023136"/>
    </source>
</evidence>
<sequence>MTTEDDDALLRALKNDEDLPDLEEMRARVPDIPQPWQRIVRVIDRFADLCGHALSWLVLALVVIVVLEAIRRYAFNSPSIWGYDMSYMLYGTIFMLGAGTTLRFGGHIRTDLFFNTWSPRQQAAVDLGFYTLLFFPGMAFFLLAGFDKALSSYLISERASASFWRPILWPYRAVIPLTALLVMIQGVSEVIKAYFQFKTGETV</sequence>
<comment type="caution">
    <text evidence="11">The sequence shown here is derived from an EMBL/GenBank/DDBJ whole genome shotgun (WGS) entry which is preliminary data.</text>
</comment>
<dbReference type="EMBL" id="QLMG01000075">
    <property type="protein sequence ID" value="RAK09007.1"/>
    <property type="molecule type" value="Genomic_DNA"/>
</dbReference>
<dbReference type="InterPro" id="IPR055348">
    <property type="entry name" value="DctQ"/>
</dbReference>
<evidence type="ECO:0000256" key="2">
    <source>
        <dbReference type="ARBA" id="ARBA00022448"/>
    </source>
</evidence>
<keyword evidence="7 9" id="KW-0472">Membrane</keyword>
<comment type="similarity">
    <text evidence="8 9">Belongs to the TRAP transporter small permease family.</text>
</comment>
<feature type="transmembrane region" description="Helical" evidence="9">
    <location>
        <begin position="166"/>
        <end position="184"/>
    </location>
</feature>
<feature type="transmembrane region" description="Helical" evidence="9">
    <location>
        <begin position="87"/>
        <end position="106"/>
    </location>
</feature>
<evidence type="ECO:0000256" key="8">
    <source>
        <dbReference type="ARBA" id="ARBA00038436"/>
    </source>
</evidence>
<feature type="transmembrane region" description="Helical" evidence="9">
    <location>
        <begin position="46"/>
        <end position="67"/>
    </location>
</feature>
<keyword evidence="12" id="KW-1185">Reference proteome</keyword>
<name>A0A327XLV6_9RHOB</name>
<accession>A0A327XLV6</accession>
<proteinExistence type="inferred from homology"/>
<keyword evidence="2 9" id="KW-0813">Transport</keyword>
<evidence type="ECO:0000256" key="6">
    <source>
        <dbReference type="ARBA" id="ARBA00022989"/>
    </source>
</evidence>
<keyword evidence="3" id="KW-1003">Cell membrane</keyword>
<keyword evidence="4 9" id="KW-0997">Cell inner membrane</keyword>
<evidence type="ECO:0000256" key="4">
    <source>
        <dbReference type="ARBA" id="ARBA00022519"/>
    </source>
</evidence>
<dbReference type="PANTHER" id="PTHR35011:SF4">
    <property type="entry name" value="SLL1102 PROTEIN"/>
    <property type="match status" value="1"/>
</dbReference>
<keyword evidence="6 9" id="KW-1133">Transmembrane helix</keyword>
<comment type="function">
    <text evidence="9">Part of the tripartite ATP-independent periplasmic (TRAP) transport system.</text>
</comment>
<feature type="domain" description="Tripartite ATP-independent periplasmic transporters DctQ component" evidence="10">
    <location>
        <begin position="61"/>
        <end position="193"/>
    </location>
</feature>
<keyword evidence="5 9" id="KW-0812">Transmembrane</keyword>
<protein>
    <recommendedName>
        <fullName evidence="9">TRAP transporter small permease protein</fullName>
    </recommendedName>
</protein>
<feature type="transmembrane region" description="Helical" evidence="9">
    <location>
        <begin position="127"/>
        <end position="146"/>
    </location>
</feature>
<dbReference type="GO" id="GO:0005886">
    <property type="term" value="C:plasma membrane"/>
    <property type="evidence" value="ECO:0007669"/>
    <property type="project" value="UniProtKB-SubCell"/>
</dbReference>
<evidence type="ECO:0000313" key="12">
    <source>
        <dbReference type="Proteomes" id="UP000249165"/>
    </source>
</evidence>
<organism evidence="11 12">
    <name type="scientific">Salipiger aestuarii</name>
    <dbReference type="NCBI Taxonomy" id="568098"/>
    <lineage>
        <taxon>Bacteria</taxon>
        <taxon>Pseudomonadati</taxon>
        <taxon>Pseudomonadota</taxon>
        <taxon>Alphaproteobacteria</taxon>
        <taxon>Rhodobacterales</taxon>
        <taxon>Roseobacteraceae</taxon>
        <taxon>Salipiger</taxon>
    </lineage>
</organism>
<dbReference type="OrthoDB" id="4250245at2"/>
<dbReference type="InterPro" id="IPR007387">
    <property type="entry name" value="TRAP_DctQ"/>
</dbReference>
<dbReference type="Pfam" id="PF04290">
    <property type="entry name" value="DctQ"/>
    <property type="match status" value="1"/>
</dbReference>
<comment type="subcellular location">
    <subcellularLocation>
        <location evidence="1 9">Cell inner membrane</location>
        <topology evidence="1 9">Multi-pass membrane protein</topology>
    </subcellularLocation>
</comment>
<dbReference type="RefSeq" id="WP_009505441.1">
    <property type="nucleotide sequence ID" value="NZ_LIGK01000101.1"/>
</dbReference>
<dbReference type="AlphaFoldDB" id="A0A327XLV6"/>
<evidence type="ECO:0000313" key="11">
    <source>
        <dbReference type="EMBL" id="RAK09007.1"/>
    </source>
</evidence>
<reference evidence="11 12" key="1">
    <citation type="submission" date="2018-06" db="EMBL/GenBank/DDBJ databases">
        <title>Genomic Encyclopedia of Archaeal and Bacterial Type Strains, Phase II (KMG-II): from individual species to whole genera.</title>
        <authorList>
            <person name="Goeker M."/>
        </authorList>
    </citation>
    <scope>NUCLEOTIDE SEQUENCE [LARGE SCALE GENOMIC DNA]</scope>
    <source>
        <strain evidence="11 12">DSM 22011</strain>
    </source>
</reference>
<evidence type="ECO:0000259" key="10">
    <source>
        <dbReference type="Pfam" id="PF04290"/>
    </source>
</evidence>
<evidence type="ECO:0000256" key="1">
    <source>
        <dbReference type="ARBA" id="ARBA00004429"/>
    </source>
</evidence>
<dbReference type="Proteomes" id="UP000249165">
    <property type="component" value="Unassembled WGS sequence"/>
</dbReference>
<gene>
    <name evidence="11" type="ORF">ATI53_10756</name>
</gene>
<evidence type="ECO:0000256" key="9">
    <source>
        <dbReference type="RuleBase" id="RU369079"/>
    </source>
</evidence>
<comment type="subunit">
    <text evidence="9">The complex comprises the extracytoplasmic solute receptor protein and the two transmembrane proteins.</text>
</comment>
<evidence type="ECO:0000256" key="5">
    <source>
        <dbReference type="ARBA" id="ARBA00022692"/>
    </source>
</evidence>
<evidence type="ECO:0000256" key="3">
    <source>
        <dbReference type="ARBA" id="ARBA00022475"/>
    </source>
</evidence>
<dbReference type="PANTHER" id="PTHR35011">
    <property type="entry name" value="2,3-DIKETO-L-GULONATE TRAP TRANSPORTER SMALL PERMEASE PROTEIN YIAM"/>
    <property type="match status" value="1"/>
</dbReference>
<dbReference type="GO" id="GO:0022857">
    <property type="term" value="F:transmembrane transporter activity"/>
    <property type="evidence" value="ECO:0007669"/>
    <property type="project" value="UniProtKB-UniRule"/>
</dbReference>